<dbReference type="Gene3D" id="1.10.3720.10">
    <property type="entry name" value="MetI-like"/>
    <property type="match status" value="1"/>
</dbReference>
<dbReference type="CDD" id="cd06261">
    <property type="entry name" value="TM_PBP2"/>
    <property type="match status" value="1"/>
</dbReference>
<feature type="transmembrane region" description="Helical" evidence="7">
    <location>
        <begin position="106"/>
        <end position="126"/>
    </location>
</feature>
<reference evidence="9" key="1">
    <citation type="submission" date="2020-08" db="EMBL/GenBank/DDBJ databases">
        <title>Genome public.</title>
        <authorList>
            <person name="Liu C."/>
            <person name="Sun Q."/>
        </authorList>
    </citation>
    <scope>NUCLEOTIDE SEQUENCE</scope>
    <source>
        <strain evidence="9">NSJ-32</strain>
    </source>
</reference>
<evidence type="ECO:0000259" key="8">
    <source>
        <dbReference type="PROSITE" id="PS50928"/>
    </source>
</evidence>
<sequence length="279" mass="31233">MKPGTGKAGQIILYIVLTVLLLYTLTPLLFLLLNSFKSQAEIVRNPLALPDEWTFQYLINAFASIHFPQAIGYTLLITIISVLLIVLVASPCGWIITRHKSGGSTFIYLMFVAAMLIPFQAVMYPLMNIMDALHLKNIPGLIIMYAGFGLSMSIFLYSGFFKSVPRGIEEAALIDGANIFQMFFRVVFPLVKSTTVTVMILNGMWIWNDYLLPFLTLGLSDQRTLVLELYYAKMTSGQFGSPWEIIFPSVLITVIPMIIIFLCLQKYFVKGVSEGAIKA</sequence>
<evidence type="ECO:0000256" key="5">
    <source>
        <dbReference type="ARBA" id="ARBA00022989"/>
    </source>
</evidence>
<feature type="transmembrane region" description="Helical" evidence="7">
    <location>
        <begin position="245"/>
        <end position="264"/>
    </location>
</feature>
<feature type="transmembrane region" description="Helical" evidence="7">
    <location>
        <begin position="138"/>
        <end position="161"/>
    </location>
</feature>
<comment type="caution">
    <text evidence="9">The sequence shown here is derived from an EMBL/GenBank/DDBJ whole genome shotgun (WGS) entry which is preliminary data.</text>
</comment>
<dbReference type="Pfam" id="PF00528">
    <property type="entry name" value="BPD_transp_1"/>
    <property type="match status" value="1"/>
</dbReference>
<dbReference type="GO" id="GO:0055085">
    <property type="term" value="P:transmembrane transport"/>
    <property type="evidence" value="ECO:0007669"/>
    <property type="project" value="InterPro"/>
</dbReference>
<dbReference type="SUPFAM" id="SSF161098">
    <property type="entry name" value="MetI-like"/>
    <property type="match status" value="1"/>
</dbReference>
<dbReference type="PANTHER" id="PTHR43744">
    <property type="entry name" value="ABC TRANSPORTER PERMEASE PROTEIN MG189-RELATED-RELATED"/>
    <property type="match status" value="1"/>
</dbReference>
<dbReference type="Proteomes" id="UP000657006">
    <property type="component" value="Unassembled WGS sequence"/>
</dbReference>
<dbReference type="GO" id="GO:0005886">
    <property type="term" value="C:plasma membrane"/>
    <property type="evidence" value="ECO:0007669"/>
    <property type="project" value="UniProtKB-SubCell"/>
</dbReference>
<protein>
    <submittedName>
        <fullName evidence="9">Carbohydrate ABC transporter permease</fullName>
    </submittedName>
</protein>
<dbReference type="PROSITE" id="PS50928">
    <property type="entry name" value="ABC_TM1"/>
    <property type="match status" value="1"/>
</dbReference>
<feature type="transmembrane region" description="Helical" evidence="7">
    <location>
        <begin position="12"/>
        <end position="33"/>
    </location>
</feature>
<keyword evidence="10" id="KW-1185">Reference proteome</keyword>
<dbReference type="InterPro" id="IPR035906">
    <property type="entry name" value="MetI-like_sf"/>
</dbReference>
<evidence type="ECO:0000256" key="7">
    <source>
        <dbReference type="RuleBase" id="RU363032"/>
    </source>
</evidence>
<feature type="transmembrane region" description="Helical" evidence="7">
    <location>
        <begin position="182"/>
        <end position="207"/>
    </location>
</feature>
<keyword evidence="6 7" id="KW-0472">Membrane</keyword>
<accession>A0A926DQ83</accession>
<name>A0A926DQ83_9FIRM</name>
<organism evidence="9 10">
    <name type="scientific">Bianquea renquensis</name>
    <dbReference type="NCBI Taxonomy" id="2763661"/>
    <lineage>
        <taxon>Bacteria</taxon>
        <taxon>Bacillati</taxon>
        <taxon>Bacillota</taxon>
        <taxon>Clostridia</taxon>
        <taxon>Eubacteriales</taxon>
        <taxon>Bianqueaceae</taxon>
        <taxon>Bianquea</taxon>
    </lineage>
</organism>
<evidence type="ECO:0000313" key="9">
    <source>
        <dbReference type="EMBL" id="MBC8542006.1"/>
    </source>
</evidence>
<dbReference type="AlphaFoldDB" id="A0A926DQ83"/>
<evidence type="ECO:0000256" key="4">
    <source>
        <dbReference type="ARBA" id="ARBA00022692"/>
    </source>
</evidence>
<evidence type="ECO:0000256" key="6">
    <source>
        <dbReference type="ARBA" id="ARBA00023136"/>
    </source>
</evidence>
<evidence type="ECO:0000256" key="3">
    <source>
        <dbReference type="ARBA" id="ARBA00022475"/>
    </source>
</evidence>
<keyword evidence="5 7" id="KW-1133">Transmembrane helix</keyword>
<dbReference type="EMBL" id="JACRSQ010000001">
    <property type="protein sequence ID" value="MBC8542006.1"/>
    <property type="molecule type" value="Genomic_DNA"/>
</dbReference>
<keyword evidence="2 7" id="KW-0813">Transport</keyword>
<comment type="subcellular location">
    <subcellularLocation>
        <location evidence="1 7">Cell membrane</location>
        <topology evidence="1 7">Multi-pass membrane protein</topology>
    </subcellularLocation>
</comment>
<keyword evidence="3" id="KW-1003">Cell membrane</keyword>
<evidence type="ECO:0000256" key="1">
    <source>
        <dbReference type="ARBA" id="ARBA00004651"/>
    </source>
</evidence>
<dbReference type="PANTHER" id="PTHR43744:SF3">
    <property type="entry name" value="LACTOSE TRANSPORT SYSTEM PERMEASE PROTEIN LACG"/>
    <property type="match status" value="1"/>
</dbReference>
<keyword evidence="4 7" id="KW-0812">Transmembrane</keyword>
<evidence type="ECO:0000256" key="2">
    <source>
        <dbReference type="ARBA" id="ARBA00022448"/>
    </source>
</evidence>
<feature type="transmembrane region" description="Helical" evidence="7">
    <location>
        <begin position="70"/>
        <end position="94"/>
    </location>
</feature>
<gene>
    <name evidence="9" type="ORF">H8730_00380</name>
</gene>
<dbReference type="InterPro" id="IPR000515">
    <property type="entry name" value="MetI-like"/>
</dbReference>
<comment type="similarity">
    <text evidence="7">Belongs to the binding-protein-dependent transport system permease family.</text>
</comment>
<proteinExistence type="inferred from homology"/>
<feature type="domain" description="ABC transmembrane type-1" evidence="8">
    <location>
        <begin position="71"/>
        <end position="264"/>
    </location>
</feature>
<evidence type="ECO:0000313" key="10">
    <source>
        <dbReference type="Proteomes" id="UP000657006"/>
    </source>
</evidence>